<dbReference type="PROSITE" id="PS50088">
    <property type="entry name" value="ANK_REPEAT"/>
    <property type="match status" value="1"/>
</dbReference>
<organism evidence="4 5">
    <name type="scientific">Durusdinium trenchii</name>
    <dbReference type="NCBI Taxonomy" id="1381693"/>
    <lineage>
        <taxon>Eukaryota</taxon>
        <taxon>Sar</taxon>
        <taxon>Alveolata</taxon>
        <taxon>Dinophyceae</taxon>
        <taxon>Suessiales</taxon>
        <taxon>Symbiodiniaceae</taxon>
        <taxon>Durusdinium</taxon>
    </lineage>
</organism>
<keyword evidence="5" id="KW-1185">Reference proteome</keyword>
<feature type="repeat" description="ANK" evidence="3">
    <location>
        <begin position="13"/>
        <end position="45"/>
    </location>
</feature>
<proteinExistence type="predicted"/>
<dbReference type="SUPFAM" id="SSF48403">
    <property type="entry name" value="Ankyrin repeat"/>
    <property type="match status" value="1"/>
</dbReference>
<name>A0ABP0N5U5_9DINO</name>
<reference evidence="4 5" key="1">
    <citation type="submission" date="2024-02" db="EMBL/GenBank/DDBJ databases">
        <authorList>
            <person name="Chen Y."/>
            <person name="Shah S."/>
            <person name="Dougan E. K."/>
            <person name="Thang M."/>
            <person name="Chan C."/>
        </authorList>
    </citation>
    <scope>NUCLEOTIDE SEQUENCE [LARGE SCALE GENOMIC DNA]</scope>
</reference>
<sequence>EATPGLVNVQPSMRWSALHQAAEAGDEGAVRFLLEKGANQNLKTKDGRTALQVAKNASIRALLGGGEKRSAEMEGQVPKLPRRLWRPLRLHLLHRRWSWS</sequence>
<accession>A0ABP0N5U5</accession>
<evidence type="ECO:0000256" key="1">
    <source>
        <dbReference type="ARBA" id="ARBA00022737"/>
    </source>
</evidence>
<dbReference type="PROSITE" id="PS50297">
    <property type="entry name" value="ANK_REP_REGION"/>
    <property type="match status" value="1"/>
</dbReference>
<keyword evidence="1" id="KW-0677">Repeat</keyword>
<comment type="caution">
    <text evidence="4">The sequence shown here is derived from an EMBL/GenBank/DDBJ whole genome shotgun (WGS) entry which is preliminary data.</text>
</comment>
<evidence type="ECO:0000313" key="5">
    <source>
        <dbReference type="Proteomes" id="UP001642484"/>
    </source>
</evidence>
<evidence type="ECO:0000256" key="2">
    <source>
        <dbReference type="ARBA" id="ARBA00023043"/>
    </source>
</evidence>
<dbReference type="Pfam" id="PF12796">
    <property type="entry name" value="Ank_2"/>
    <property type="match status" value="1"/>
</dbReference>
<evidence type="ECO:0000313" key="4">
    <source>
        <dbReference type="EMBL" id="CAK9059101.1"/>
    </source>
</evidence>
<dbReference type="PANTHER" id="PTHR24171">
    <property type="entry name" value="ANKYRIN REPEAT DOMAIN-CONTAINING PROTEIN 39-RELATED"/>
    <property type="match status" value="1"/>
</dbReference>
<dbReference type="EMBL" id="CAXAMN010021385">
    <property type="protein sequence ID" value="CAK9059101.1"/>
    <property type="molecule type" value="Genomic_DNA"/>
</dbReference>
<dbReference type="InterPro" id="IPR036770">
    <property type="entry name" value="Ankyrin_rpt-contain_sf"/>
</dbReference>
<keyword evidence="2 3" id="KW-0040">ANK repeat</keyword>
<protein>
    <submittedName>
        <fullName evidence="4">Uncharacterized protein</fullName>
    </submittedName>
</protein>
<gene>
    <name evidence="4" type="ORF">CCMP2556_LOCUS29128</name>
</gene>
<dbReference type="SMART" id="SM00248">
    <property type="entry name" value="ANK"/>
    <property type="match status" value="1"/>
</dbReference>
<feature type="non-terminal residue" evidence="4">
    <location>
        <position position="1"/>
    </location>
</feature>
<dbReference type="Gene3D" id="1.25.40.20">
    <property type="entry name" value="Ankyrin repeat-containing domain"/>
    <property type="match status" value="1"/>
</dbReference>
<dbReference type="Proteomes" id="UP001642484">
    <property type="component" value="Unassembled WGS sequence"/>
</dbReference>
<evidence type="ECO:0000256" key="3">
    <source>
        <dbReference type="PROSITE-ProRule" id="PRU00023"/>
    </source>
</evidence>
<dbReference type="InterPro" id="IPR002110">
    <property type="entry name" value="Ankyrin_rpt"/>
</dbReference>